<evidence type="ECO:0000256" key="1">
    <source>
        <dbReference type="ARBA" id="ARBA00004141"/>
    </source>
</evidence>
<dbReference type="GO" id="GO:0016887">
    <property type="term" value="F:ATP hydrolysis activity"/>
    <property type="evidence" value="ECO:0007669"/>
    <property type="project" value="InterPro"/>
</dbReference>
<feature type="transmembrane region" description="Helical" evidence="9">
    <location>
        <begin position="1292"/>
        <end position="1310"/>
    </location>
</feature>
<feature type="transmembrane region" description="Helical" evidence="9">
    <location>
        <begin position="1422"/>
        <end position="1443"/>
    </location>
</feature>
<dbReference type="OrthoDB" id="66620at2759"/>
<name>A0A0D2VZI4_CAPO3</name>
<dbReference type="Pfam" id="PF00005">
    <property type="entry name" value="ABC_tran"/>
    <property type="match status" value="2"/>
</dbReference>
<gene>
    <name evidence="11" type="ORF">CAOG_007703</name>
</gene>
<evidence type="ECO:0000256" key="3">
    <source>
        <dbReference type="ARBA" id="ARBA00022448"/>
    </source>
</evidence>
<keyword evidence="8 9" id="KW-0472">Membrane</keyword>
<dbReference type="Pfam" id="PF19055">
    <property type="entry name" value="ABC2_membrane_7"/>
    <property type="match status" value="1"/>
</dbReference>
<feature type="transmembrane region" description="Helical" evidence="9">
    <location>
        <begin position="1215"/>
        <end position="1236"/>
    </location>
</feature>
<dbReference type="FunCoup" id="A0A0D2VZI4">
    <property type="interactions" value="83"/>
</dbReference>
<dbReference type="InterPro" id="IPR013525">
    <property type="entry name" value="ABC2_TM"/>
</dbReference>
<dbReference type="CDD" id="cd03232">
    <property type="entry name" value="ABCG_PDR_domain2"/>
    <property type="match status" value="1"/>
</dbReference>
<dbReference type="Proteomes" id="UP000008743">
    <property type="component" value="Unassembled WGS sequence"/>
</dbReference>
<sequence>MSTDNLAVDASRPRSGSYAHAVEGNKKHVHIELDEIELTTTRPVEDLVADQIHAANPALLAVAQARLDPSRISHTDPKRALFPQDFKEAYRPLRESADRSASSASLVVDLNDPNFDMRSYYVNFVERFFPGRMLGAFVEFRDMSYKKMINTKQTVSTVYSDLLQSMHLRAKPPQVEFTILDDISGYMEPGDMVAILGGPACGKTSLIKAIANRLPSDRNGTLLINGLPVPENFNRICGYVPQSDIHTPTLTVRETFEFAAELQLPREMTAEQRASHVDVILKLLSLEHAANTLVGNALIRGVSGGEKKRVTIGVEMLKTPNMLLLDEPTTGLDSAAAFNVLSHVRSIADVGFPCMAALLQPSKELYELFNQVCILSQGRITYFGPRGRVLDYFASLGLHCPENMNPAEFLAQCCDHPEKFVAPEVSVGLDIDFFVDKFHQSDLYAALGRRLWKGVAPKECPPAAHIDEFGKYPLELWRQFKLTLSRAMKMQVRDPTAFKARIGRGIMTAVLFATVFLQLGDNQRDSRNKLGVISTAVGHFGFMGGAAIPQLLAERDVYLLQRKSKYFQPFAYFLAVNLADFPGLLLETMIFVCVIYFAVGFVSTASAFFYFMFMCIGSALWSTTYARALSAMIPTISLANAIIPSSIVLCFLFTGFILSPSAIQDFWIWMYWLSPMHYTYEGLALNEFSGRTLYCEPNELIPPTSSPLYSLPFSAGGFNGTQVCPLPTGDKYLMSVGAQLGDSWHTWDIILIYVYWLFFLVVSFFAVKYTRESHSYNPHYESKEALRHRRELLSRKMIERREEANAFAQEMQEQKDLYLGEGRTESVAAATAAAAVVSRLQPNQKAFLEFSNLKYDVQTKDENNKEFTKTLLQDINGYVKPGTLVALMGPSGAGKTTLLDVLGDRKTSGQITGSIKINGGPRNEFFKRISGYCEQQDIHLSQHTVKEAVLFAAMCRLPESISIEEKRTRVDRVMYELDMEDIADDLIGTVTSGGLSPEQRKRLTIAIELIADPPLLFLDEPTSGLDAFGAALVMSKIRQIAQSGRAVICTIHQPSAEIFGMFDHLLLLKKGGHQVFFGPVGERASLLLAYVKEKFGIEFTYDRNVADWVLDTVCQTNEPDGAQQWRESANCQKTKDALAKGVCTPDVKPPHFDTPFATSFRTQLKEVAYRTWLMTWRNPALFKTRLGTYLIMSLVLGSLFWQLNYDTTGATGRIGLIFFGLVFMSFISQSSMGDILDLRAVFYREKASGTYHTSAMSISLLFVEYPFHVFYLIVFVVPFYWMSNLSVEVDRFFFFVLIYFVTFLCANTFAQTVAVYSANQAVANVVAPMFSTFFFLLAGFLIPIESMSWIWRWFAYMNYMVYAIEALAVNEFRGRIFECEGDQAIVITNPYNSSESNKFCIMNNGQDLLDSFDLNDRQWGDFGILVGYYVALATLVVLGVRYYSALKR</sequence>
<feature type="transmembrane region" description="Helical" evidence="9">
    <location>
        <begin position="749"/>
        <end position="767"/>
    </location>
</feature>
<keyword evidence="12" id="KW-1185">Reference proteome</keyword>
<feature type="transmembrane region" description="Helical" evidence="9">
    <location>
        <begin position="570"/>
        <end position="599"/>
    </location>
</feature>
<feature type="transmembrane region" description="Helical" evidence="9">
    <location>
        <begin position="1257"/>
        <end position="1280"/>
    </location>
</feature>
<keyword evidence="7 9" id="KW-1133">Transmembrane helix</keyword>
<dbReference type="Pfam" id="PF01061">
    <property type="entry name" value="ABC2_membrane"/>
    <property type="match status" value="2"/>
</dbReference>
<keyword evidence="4 9" id="KW-0812">Transmembrane</keyword>
<dbReference type="RefSeq" id="XP_004343577.2">
    <property type="nucleotide sequence ID" value="XM_004343527.2"/>
</dbReference>
<dbReference type="Gene3D" id="3.40.50.300">
    <property type="entry name" value="P-loop containing nucleotide triphosphate hydrolases"/>
    <property type="match status" value="2"/>
</dbReference>
<dbReference type="InterPro" id="IPR027417">
    <property type="entry name" value="P-loop_NTPase"/>
</dbReference>
<dbReference type="eggNOG" id="KOG0065">
    <property type="taxonomic scope" value="Eukaryota"/>
</dbReference>
<feature type="domain" description="ABC transporter" evidence="10">
    <location>
        <begin position="857"/>
        <end position="1095"/>
    </location>
</feature>
<proteinExistence type="inferred from homology"/>
<keyword evidence="5" id="KW-0547">Nucleotide-binding</keyword>
<dbReference type="GO" id="GO:0016020">
    <property type="term" value="C:membrane"/>
    <property type="evidence" value="ECO:0007669"/>
    <property type="project" value="UniProtKB-SubCell"/>
</dbReference>
<dbReference type="InterPro" id="IPR003593">
    <property type="entry name" value="AAA+_ATPase"/>
</dbReference>
<evidence type="ECO:0000313" key="12">
    <source>
        <dbReference type="Proteomes" id="UP000008743"/>
    </source>
</evidence>
<evidence type="ECO:0000256" key="6">
    <source>
        <dbReference type="ARBA" id="ARBA00022840"/>
    </source>
</evidence>
<dbReference type="PROSITE" id="PS50893">
    <property type="entry name" value="ABC_TRANSPORTER_2"/>
    <property type="match status" value="2"/>
</dbReference>
<comment type="similarity">
    <text evidence="2">Belongs to the ABC transporter superfamily. ABCG family. PDR (TC 3.A.1.205) subfamily.</text>
</comment>
<organism evidence="11 12">
    <name type="scientific">Capsaspora owczarzaki (strain ATCC 30864)</name>
    <dbReference type="NCBI Taxonomy" id="595528"/>
    <lineage>
        <taxon>Eukaryota</taxon>
        <taxon>Filasterea</taxon>
        <taxon>Capsaspora</taxon>
    </lineage>
</organism>
<feature type="transmembrane region" description="Helical" evidence="9">
    <location>
        <begin position="638"/>
        <end position="663"/>
    </location>
</feature>
<accession>A0A0D2VZI4</accession>
<reference evidence="12" key="1">
    <citation type="submission" date="2011-02" db="EMBL/GenBank/DDBJ databases">
        <title>The Genome Sequence of Capsaspora owczarzaki ATCC 30864.</title>
        <authorList>
            <person name="Russ C."/>
            <person name="Cuomo C."/>
            <person name="Burger G."/>
            <person name="Gray M.W."/>
            <person name="Holland P.W.H."/>
            <person name="King N."/>
            <person name="Lang F.B.F."/>
            <person name="Roger A.J."/>
            <person name="Ruiz-Trillo I."/>
            <person name="Young S.K."/>
            <person name="Zeng Q."/>
            <person name="Gargeya S."/>
            <person name="Alvarado L."/>
            <person name="Berlin A."/>
            <person name="Chapman S.B."/>
            <person name="Chen Z."/>
            <person name="Freedman E."/>
            <person name="Gellesch M."/>
            <person name="Goldberg J."/>
            <person name="Griggs A."/>
            <person name="Gujja S."/>
            <person name="Heilman E."/>
            <person name="Heiman D."/>
            <person name="Howarth C."/>
            <person name="Mehta T."/>
            <person name="Neiman D."/>
            <person name="Pearson M."/>
            <person name="Roberts A."/>
            <person name="Saif S."/>
            <person name="Shea T."/>
            <person name="Shenoy N."/>
            <person name="Sisk P."/>
            <person name="Stolte C."/>
            <person name="Sykes S."/>
            <person name="White J."/>
            <person name="Yandava C."/>
            <person name="Haas B."/>
            <person name="Nusbaum C."/>
            <person name="Birren B."/>
        </authorList>
    </citation>
    <scope>NUCLEOTIDE SEQUENCE</scope>
    <source>
        <strain evidence="12">ATCC 30864</strain>
    </source>
</reference>
<dbReference type="STRING" id="595528.A0A0D2VZI4"/>
<dbReference type="PANTHER" id="PTHR19241">
    <property type="entry name" value="ATP-BINDING CASSETTE TRANSPORTER"/>
    <property type="match status" value="1"/>
</dbReference>
<evidence type="ECO:0000256" key="7">
    <source>
        <dbReference type="ARBA" id="ARBA00022989"/>
    </source>
</evidence>
<evidence type="ECO:0000256" key="8">
    <source>
        <dbReference type="ARBA" id="ARBA00023136"/>
    </source>
</evidence>
<feature type="transmembrane region" description="Helical" evidence="9">
    <location>
        <begin position="502"/>
        <end position="520"/>
    </location>
</feature>
<comment type="subcellular location">
    <subcellularLocation>
        <location evidence="1">Membrane</location>
        <topology evidence="1">Multi-pass membrane protein</topology>
    </subcellularLocation>
</comment>
<feature type="transmembrane region" description="Helical" evidence="9">
    <location>
        <begin position="1186"/>
        <end position="1203"/>
    </location>
</feature>
<evidence type="ECO:0000259" key="10">
    <source>
        <dbReference type="PROSITE" id="PS50893"/>
    </source>
</evidence>
<evidence type="ECO:0000256" key="4">
    <source>
        <dbReference type="ARBA" id="ARBA00022692"/>
    </source>
</evidence>
<evidence type="ECO:0000256" key="9">
    <source>
        <dbReference type="SAM" id="Phobius"/>
    </source>
</evidence>
<dbReference type="InterPro" id="IPR043926">
    <property type="entry name" value="ABCG_dom"/>
</dbReference>
<evidence type="ECO:0000313" key="11">
    <source>
        <dbReference type="EMBL" id="KJE97267.1"/>
    </source>
</evidence>
<dbReference type="GO" id="GO:0005524">
    <property type="term" value="F:ATP binding"/>
    <property type="evidence" value="ECO:0007669"/>
    <property type="project" value="UniProtKB-KW"/>
</dbReference>
<dbReference type="SMART" id="SM00382">
    <property type="entry name" value="AAA"/>
    <property type="match status" value="2"/>
</dbReference>
<protein>
    <submittedName>
        <fullName evidence="11">ABC transporter</fullName>
    </submittedName>
</protein>
<dbReference type="GO" id="GO:0140359">
    <property type="term" value="F:ABC-type transporter activity"/>
    <property type="evidence" value="ECO:0007669"/>
    <property type="project" value="InterPro"/>
</dbReference>
<keyword evidence="6" id="KW-0067">ATP-binding</keyword>
<dbReference type="PhylomeDB" id="A0A0D2VZI4"/>
<dbReference type="InterPro" id="IPR017871">
    <property type="entry name" value="ABC_transporter-like_CS"/>
</dbReference>
<dbReference type="EMBL" id="KE346373">
    <property type="protein sequence ID" value="KJE97267.1"/>
    <property type="molecule type" value="Genomic_DNA"/>
</dbReference>
<keyword evidence="3" id="KW-0813">Transport</keyword>
<evidence type="ECO:0000256" key="5">
    <source>
        <dbReference type="ARBA" id="ARBA00022741"/>
    </source>
</evidence>
<feature type="domain" description="ABC transporter" evidence="10">
    <location>
        <begin position="163"/>
        <end position="402"/>
    </location>
</feature>
<dbReference type="InterPro" id="IPR034003">
    <property type="entry name" value="ABCG_PDR_2"/>
</dbReference>
<evidence type="ECO:0000256" key="2">
    <source>
        <dbReference type="ARBA" id="ARBA00006012"/>
    </source>
</evidence>
<dbReference type="InParanoid" id="A0A0D2VZI4"/>
<feature type="transmembrane region" description="Helical" evidence="9">
    <location>
        <begin position="1322"/>
        <end position="1344"/>
    </location>
</feature>
<dbReference type="SUPFAM" id="SSF52540">
    <property type="entry name" value="P-loop containing nucleoside triphosphate hydrolases"/>
    <property type="match status" value="2"/>
</dbReference>
<dbReference type="InterPro" id="IPR003439">
    <property type="entry name" value="ABC_transporter-like_ATP-bd"/>
</dbReference>
<dbReference type="PROSITE" id="PS00211">
    <property type="entry name" value="ABC_TRANSPORTER_1"/>
    <property type="match status" value="1"/>
</dbReference>